<dbReference type="InterPro" id="IPR036249">
    <property type="entry name" value="Thioredoxin-like_sf"/>
</dbReference>
<dbReference type="SUPFAM" id="SSF47616">
    <property type="entry name" value="GST C-terminal domain-like"/>
    <property type="match status" value="1"/>
</dbReference>
<evidence type="ECO:0000256" key="1">
    <source>
        <dbReference type="ARBA" id="ARBA00012452"/>
    </source>
</evidence>
<proteinExistence type="predicted"/>
<dbReference type="InterPro" id="IPR050983">
    <property type="entry name" value="GST_Omega/HSP26"/>
</dbReference>
<sequence>MELELISFSLCPFVQRAAITLLHKRIPYKTTYIDIGNPPLWFLTISPFGKVPVLKVASDKYIFESAVICEYIDETTPGQLLPEDPFLRARSRSWIEFGSACMMDVVGLLSAKTESLFQERRDELEDKFERIEDALGVGPFFNGATFSLVDAAYAPLFMRLALLRDTIDIVTIKTHPKITRWSETLLALPSVRDSVVKDFRELYLTSVRGRQGYIASLLSESTIETIKK</sequence>
<dbReference type="InterPro" id="IPR004045">
    <property type="entry name" value="Glutathione_S-Trfase_N"/>
</dbReference>
<evidence type="ECO:0000256" key="3">
    <source>
        <dbReference type="ARBA" id="ARBA00047960"/>
    </source>
</evidence>
<dbReference type="CDD" id="cd00299">
    <property type="entry name" value="GST_C_family"/>
    <property type="match status" value="1"/>
</dbReference>
<feature type="domain" description="GST N-terminal" evidence="4">
    <location>
        <begin position="1"/>
        <end position="80"/>
    </location>
</feature>
<dbReference type="AlphaFoldDB" id="A0A450XG65"/>
<organism evidence="6">
    <name type="scientific">Candidatus Kentrum sp. MB</name>
    <dbReference type="NCBI Taxonomy" id="2138164"/>
    <lineage>
        <taxon>Bacteria</taxon>
        <taxon>Pseudomonadati</taxon>
        <taxon>Pseudomonadota</taxon>
        <taxon>Gammaproteobacteria</taxon>
        <taxon>Candidatus Kentrum</taxon>
    </lineage>
</organism>
<evidence type="ECO:0000256" key="2">
    <source>
        <dbReference type="ARBA" id="ARBA00022679"/>
    </source>
</evidence>
<dbReference type="SFLD" id="SFLDS00019">
    <property type="entry name" value="Glutathione_Transferase_(cytos"/>
    <property type="match status" value="1"/>
</dbReference>
<dbReference type="GO" id="GO:0005737">
    <property type="term" value="C:cytoplasm"/>
    <property type="evidence" value="ECO:0007669"/>
    <property type="project" value="TreeGrafter"/>
</dbReference>
<dbReference type="PROSITE" id="PS50404">
    <property type="entry name" value="GST_NTER"/>
    <property type="match status" value="1"/>
</dbReference>
<dbReference type="Pfam" id="PF13409">
    <property type="entry name" value="GST_N_2"/>
    <property type="match status" value="1"/>
</dbReference>
<dbReference type="GO" id="GO:0004364">
    <property type="term" value="F:glutathione transferase activity"/>
    <property type="evidence" value="ECO:0007669"/>
    <property type="project" value="UniProtKB-EC"/>
</dbReference>
<dbReference type="InterPro" id="IPR010987">
    <property type="entry name" value="Glutathione-S-Trfase_C-like"/>
</dbReference>
<dbReference type="InterPro" id="IPR045073">
    <property type="entry name" value="Omega/Tau-like"/>
</dbReference>
<dbReference type="Gene3D" id="3.40.30.10">
    <property type="entry name" value="Glutaredoxin"/>
    <property type="match status" value="1"/>
</dbReference>
<dbReference type="PANTHER" id="PTHR43968">
    <property type="match status" value="1"/>
</dbReference>
<dbReference type="EMBL" id="CAADFO010000035">
    <property type="protein sequence ID" value="VFK28266.1"/>
    <property type="molecule type" value="Genomic_DNA"/>
</dbReference>
<evidence type="ECO:0000259" key="5">
    <source>
        <dbReference type="PROSITE" id="PS50405"/>
    </source>
</evidence>
<dbReference type="InterPro" id="IPR036282">
    <property type="entry name" value="Glutathione-S-Trfase_C_sf"/>
</dbReference>
<dbReference type="SFLD" id="SFLDG01152">
    <property type="entry name" value="Main.3:_Omega-_and_Tau-like"/>
    <property type="match status" value="1"/>
</dbReference>
<comment type="catalytic activity">
    <reaction evidence="3">
        <text>RX + glutathione = an S-substituted glutathione + a halide anion + H(+)</text>
        <dbReference type="Rhea" id="RHEA:16437"/>
        <dbReference type="ChEBI" id="CHEBI:15378"/>
        <dbReference type="ChEBI" id="CHEBI:16042"/>
        <dbReference type="ChEBI" id="CHEBI:17792"/>
        <dbReference type="ChEBI" id="CHEBI:57925"/>
        <dbReference type="ChEBI" id="CHEBI:90779"/>
        <dbReference type="EC" id="2.5.1.18"/>
    </reaction>
</comment>
<accession>A0A450XG65</accession>
<keyword evidence="2 6" id="KW-0808">Transferase</keyword>
<dbReference type="SUPFAM" id="SSF52833">
    <property type="entry name" value="Thioredoxin-like"/>
    <property type="match status" value="1"/>
</dbReference>
<name>A0A450XG65_9GAMM</name>
<reference evidence="6" key="1">
    <citation type="submission" date="2019-02" db="EMBL/GenBank/DDBJ databases">
        <authorList>
            <person name="Gruber-Vodicka R. H."/>
            <person name="Seah K. B. B."/>
        </authorList>
    </citation>
    <scope>NUCLEOTIDE SEQUENCE</scope>
    <source>
        <strain evidence="6">BECK_BZ197</strain>
    </source>
</reference>
<dbReference type="EC" id="2.5.1.18" evidence="1"/>
<dbReference type="PANTHER" id="PTHR43968:SF6">
    <property type="entry name" value="GLUTATHIONE S-TRANSFERASE OMEGA"/>
    <property type="match status" value="1"/>
</dbReference>
<dbReference type="SFLD" id="SFLDG00358">
    <property type="entry name" value="Main_(cytGST)"/>
    <property type="match status" value="1"/>
</dbReference>
<gene>
    <name evidence="6" type="ORF">BECKMB1821G_GA0114241_103515</name>
</gene>
<dbReference type="Pfam" id="PF13410">
    <property type="entry name" value="GST_C_2"/>
    <property type="match status" value="1"/>
</dbReference>
<protein>
    <recommendedName>
        <fullName evidence="1">glutathione transferase</fullName>
        <ecNumber evidence="1">2.5.1.18</ecNumber>
    </recommendedName>
</protein>
<feature type="domain" description="GST C-terminal" evidence="5">
    <location>
        <begin position="84"/>
        <end position="204"/>
    </location>
</feature>
<evidence type="ECO:0000259" key="4">
    <source>
        <dbReference type="PROSITE" id="PS50404"/>
    </source>
</evidence>
<dbReference type="Gene3D" id="1.20.1050.10">
    <property type="match status" value="1"/>
</dbReference>
<dbReference type="InterPro" id="IPR040079">
    <property type="entry name" value="Glutathione_S-Trfase"/>
</dbReference>
<evidence type="ECO:0000313" key="6">
    <source>
        <dbReference type="EMBL" id="VFK28266.1"/>
    </source>
</evidence>
<dbReference type="PROSITE" id="PS50405">
    <property type="entry name" value="GST_CTER"/>
    <property type="match status" value="1"/>
</dbReference>